<organism evidence="2 4">
    <name type="scientific">Petrolisthes cinctipes</name>
    <name type="common">Flat porcelain crab</name>
    <dbReference type="NCBI Taxonomy" id="88211"/>
    <lineage>
        <taxon>Eukaryota</taxon>
        <taxon>Metazoa</taxon>
        <taxon>Ecdysozoa</taxon>
        <taxon>Arthropoda</taxon>
        <taxon>Crustacea</taxon>
        <taxon>Multicrustacea</taxon>
        <taxon>Malacostraca</taxon>
        <taxon>Eumalacostraca</taxon>
        <taxon>Eucarida</taxon>
        <taxon>Decapoda</taxon>
        <taxon>Pleocyemata</taxon>
        <taxon>Anomura</taxon>
        <taxon>Galatheoidea</taxon>
        <taxon>Porcellanidae</taxon>
        <taxon>Petrolisthes</taxon>
    </lineage>
</organism>
<dbReference type="AlphaFoldDB" id="A0AAE1KFV2"/>
<evidence type="ECO:0000313" key="3">
    <source>
        <dbReference type="EMBL" id="KAK3886554.1"/>
    </source>
</evidence>
<evidence type="ECO:0000313" key="4">
    <source>
        <dbReference type="Proteomes" id="UP001286313"/>
    </source>
</evidence>
<accession>A0AAE1KFV2</accession>
<name>A0AAE1KFV2_PETCI</name>
<dbReference type="EMBL" id="JAWQEG010000689">
    <property type="protein sequence ID" value="KAK3886554.1"/>
    <property type="molecule type" value="Genomic_DNA"/>
</dbReference>
<dbReference type="PANTHER" id="PTHR13413">
    <property type="entry name" value="YLP MOTIF CONTAINING PROTEIN NUCLEAR PROTEIN ZAP"/>
    <property type="match status" value="1"/>
</dbReference>
<evidence type="ECO:0000313" key="2">
    <source>
        <dbReference type="EMBL" id="KAK3871837.1"/>
    </source>
</evidence>
<dbReference type="PANTHER" id="PTHR13413:SF0">
    <property type="entry name" value="YLP MOTIF-CONTAINING PROTEIN 1"/>
    <property type="match status" value="1"/>
</dbReference>
<dbReference type="GO" id="GO:0032204">
    <property type="term" value="P:regulation of telomere maintenance"/>
    <property type="evidence" value="ECO:0007669"/>
    <property type="project" value="TreeGrafter"/>
</dbReference>
<comment type="caution">
    <text evidence="2">The sequence shown here is derived from an EMBL/GenBank/DDBJ whole genome shotgun (WGS) entry which is preliminary data.</text>
</comment>
<sequence length="95" mass="11017">MDKLDGVRSAKKRMSSGQPRSIEDWLQLSQDYDTKVVQPGKKRVRWADIEEGKKQMAARDRGFVLGQTDWTRMTDLSFGSNALVQVRYIEPRENK</sequence>
<keyword evidence="4" id="KW-1185">Reference proteome</keyword>
<proteinExistence type="predicted"/>
<gene>
    <name evidence="3" type="ORF">Pcinc_009304</name>
    <name evidence="2" type="ORF">Pcinc_023041</name>
</gene>
<evidence type="ECO:0000256" key="1">
    <source>
        <dbReference type="SAM" id="MobiDB-lite"/>
    </source>
</evidence>
<protein>
    <submittedName>
        <fullName evidence="2">Uncharacterized protein</fullName>
    </submittedName>
</protein>
<dbReference type="Proteomes" id="UP001286313">
    <property type="component" value="Unassembled WGS sequence"/>
</dbReference>
<reference evidence="2" key="1">
    <citation type="submission" date="2023-10" db="EMBL/GenBank/DDBJ databases">
        <title>Genome assemblies of two species of porcelain crab, Petrolisthes cinctipes and Petrolisthes manimaculis (Anomura: Porcellanidae).</title>
        <authorList>
            <person name="Angst P."/>
        </authorList>
    </citation>
    <scope>NUCLEOTIDE SEQUENCE</scope>
    <source>
        <strain evidence="2">PB745_01</strain>
        <tissue evidence="2">Gill</tissue>
    </source>
</reference>
<dbReference type="InterPro" id="IPR026314">
    <property type="entry name" value="YLP_motif_con_p1"/>
</dbReference>
<dbReference type="EMBL" id="JAWQEG010002460">
    <property type="protein sequence ID" value="KAK3871837.1"/>
    <property type="molecule type" value="Genomic_DNA"/>
</dbReference>
<feature type="region of interest" description="Disordered" evidence="1">
    <location>
        <begin position="1"/>
        <end position="21"/>
    </location>
</feature>
<dbReference type="GO" id="GO:0005634">
    <property type="term" value="C:nucleus"/>
    <property type="evidence" value="ECO:0007669"/>
    <property type="project" value="InterPro"/>
</dbReference>